<gene>
    <name evidence="1" type="ORF">J2X19_000842</name>
</gene>
<sequence length="87" mass="8769">MLHFKQWTAPAAVAMGLLVACGGGGGDGAPVTQYVPGTDLPVGVEARVGDVIAFSQAQIADTSDSRDPVLIGDAVLATSESDEPTDI</sequence>
<organism evidence="1 2">
    <name type="scientific">Rhodoferax ferrireducens</name>
    <dbReference type="NCBI Taxonomy" id="192843"/>
    <lineage>
        <taxon>Bacteria</taxon>
        <taxon>Pseudomonadati</taxon>
        <taxon>Pseudomonadota</taxon>
        <taxon>Betaproteobacteria</taxon>
        <taxon>Burkholderiales</taxon>
        <taxon>Comamonadaceae</taxon>
        <taxon>Rhodoferax</taxon>
    </lineage>
</organism>
<dbReference type="RefSeq" id="WP_116604615.1">
    <property type="nucleotide sequence ID" value="NZ_JAVDXT010000001.1"/>
</dbReference>
<evidence type="ECO:0000313" key="2">
    <source>
        <dbReference type="Proteomes" id="UP001180487"/>
    </source>
</evidence>
<name>A0ABU2C4C9_9BURK</name>
<evidence type="ECO:0000313" key="1">
    <source>
        <dbReference type="EMBL" id="MDR7376184.1"/>
    </source>
</evidence>
<dbReference type="PROSITE" id="PS51257">
    <property type="entry name" value="PROKAR_LIPOPROTEIN"/>
    <property type="match status" value="1"/>
</dbReference>
<dbReference type="EMBL" id="JAVDXT010000001">
    <property type="protein sequence ID" value="MDR7376184.1"/>
    <property type="molecule type" value="Genomic_DNA"/>
</dbReference>
<proteinExistence type="predicted"/>
<protein>
    <submittedName>
        <fullName evidence="1">Uncharacterized protein</fullName>
    </submittedName>
</protein>
<accession>A0ABU2C4C9</accession>
<dbReference type="Proteomes" id="UP001180487">
    <property type="component" value="Unassembled WGS sequence"/>
</dbReference>
<reference evidence="1 2" key="1">
    <citation type="submission" date="2023-07" db="EMBL/GenBank/DDBJ databases">
        <title>Sorghum-associated microbial communities from plants grown in Nebraska, USA.</title>
        <authorList>
            <person name="Schachtman D."/>
        </authorList>
    </citation>
    <scope>NUCLEOTIDE SEQUENCE [LARGE SCALE GENOMIC DNA]</scope>
    <source>
        <strain evidence="1 2">BE313</strain>
    </source>
</reference>
<comment type="caution">
    <text evidence="1">The sequence shown here is derived from an EMBL/GenBank/DDBJ whole genome shotgun (WGS) entry which is preliminary data.</text>
</comment>
<keyword evidence="2" id="KW-1185">Reference proteome</keyword>